<dbReference type="AlphaFoldDB" id="A0A7S1B8X9"/>
<evidence type="ECO:0000256" key="1">
    <source>
        <dbReference type="SAM" id="MobiDB-lite"/>
    </source>
</evidence>
<gene>
    <name evidence="2" type="ORF">CHYS00102_LOCUS4861</name>
</gene>
<accession>A0A7S1B8X9</accession>
<feature type="region of interest" description="Disordered" evidence="1">
    <location>
        <begin position="1"/>
        <end position="27"/>
    </location>
</feature>
<feature type="compositionally biased region" description="Pro residues" evidence="1">
    <location>
        <begin position="82"/>
        <end position="102"/>
    </location>
</feature>
<feature type="region of interest" description="Disordered" evidence="1">
    <location>
        <begin position="75"/>
        <end position="108"/>
    </location>
</feature>
<proteinExistence type="predicted"/>
<dbReference type="EMBL" id="HBFR01006764">
    <property type="protein sequence ID" value="CAD8877677.1"/>
    <property type="molecule type" value="Transcribed_RNA"/>
</dbReference>
<evidence type="ECO:0000313" key="2">
    <source>
        <dbReference type="EMBL" id="CAD8877677.1"/>
    </source>
</evidence>
<protein>
    <submittedName>
        <fullName evidence="2">Uncharacterized protein</fullName>
    </submittedName>
</protein>
<name>A0A7S1B8X9_9STRA</name>
<reference evidence="2" key="1">
    <citation type="submission" date="2021-01" db="EMBL/GenBank/DDBJ databases">
        <authorList>
            <person name="Corre E."/>
            <person name="Pelletier E."/>
            <person name="Niang G."/>
            <person name="Scheremetjew M."/>
            <person name="Finn R."/>
            <person name="Kale V."/>
            <person name="Holt S."/>
            <person name="Cochrane G."/>
            <person name="Meng A."/>
            <person name="Brown T."/>
            <person name="Cohen L."/>
        </authorList>
    </citation>
    <scope>NUCLEOTIDE SEQUENCE</scope>
    <source>
        <strain evidence="2">308</strain>
    </source>
</reference>
<sequence length="139" mass="14713">MDTPAILTPCLDNRSASTSSTHRQSKNIPRMAARTNLCLNLSSASLTPMHTPIPTVRQTGGGVIPLISPPMFLPNFNIGPRQAPPPQTPPQPSGPSAAPPTPSAVLAPSTFDDSMEVLPDFQSAEELLVANGKDMCHMF</sequence>
<organism evidence="2">
    <name type="scientific">Corethron hystrix</name>
    <dbReference type="NCBI Taxonomy" id="216773"/>
    <lineage>
        <taxon>Eukaryota</taxon>
        <taxon>Sar</taxon>
        <taxon>Stramenopiles</taxon>
        <taxon>Ochrophyta</taxon>
        <taxon>Bacillariophyta</taxon>
        <taxon>Coscinodiscophyceae</taxon>
        <taxon>Corethrophycidae</taxon>
        <taxon>Corethrales</taxon>
        <taxon>Corethraceae</taxon>
        <taxon>Corethron</taxon>
    </lineage>
</organism>